<dbReference type="EMBL" id="LR743602">
    <property type="protein sequence ID" value="CAA2632388.1"/>
    <property type="molecule type" value="Genomic_DNA"/>
</dbReference>
<feature type="compositionally biased region" description="Pro residues" evidence="1">
    <location>
        <begin position="99"/>
        <end position="108"/>
    </location>
</feature>
<feature type="region of interest" description="Disordered" evidence="1">
    <location>
        <begin position="1"/>
        <end position="31"/>
    </location>
</feature>
<proteinExistence type="predicted"/>
<evidence type="ECO:0000256" key="1">
    <source>
        <dbReference type="SAM" id="MobiDB-lite"/>
    </source>
</evidence>
<accession>A0A7I8JQ92</accession>
<feature type="compositionally biased region" description="Low complexity" evidence="1">
    <location>
        <begin position="109"/>
        <end position="121"/>
    </location>
</feature>
<protein>
    <submittedName>
        <fullName evidence="2">Uncharacterized protein</fullName>
    </submittedName>
</protein>
<dbReference type="EMBL" id="CACRZD030000015">
    <property type="protein sequence ID" value="CAA6671602.1"/>
    <property type="molecule type" value="Genomic_DNA"/>
</dbReference>
<keyword evidence="3" id="KW-1185">Reference proteome</keyword>
<sequence length="121" mass="12632">MFVLSSFDRGDGAPAESGHRRDDSAPAAVAAAAELTEGAAASDLQGQPTVHRGPQPRWALLHRRPQPVLRSHQRGVPARYSGVIRMPEGEEGPEAEGDAPPPPPPPPLHQAVPAPAARPGV</sequence>
<dbReference type="Proteomes" id="UP001189122">
    <property type="component" value="Unassembled WGS sequence"/>
</dbReference>
<feature type="region of interest" description="Disordered" evidence="1">
    <location>
        <begin position="64"/>
        <end position="121"/>
    </location>
</feature>
<reference evidence="2 3" key="1">
    <citation type="submission" date="2019-12" db="EMBL/GenBank/DDBJ databases">
        <authorList>
            <person name="Scholz U."/>
            <person name="Mascher M."/>
            <person name="Fiebig A."/>
        </authorList>
    </citation>
    <scope>NUCLEOTIDE SEQUENCE</scope>
</reference>
<evidence type="ECO:0000313" key="2">
    <source>
        <dbReference type="EMBL" id="CAA2632388.1"/>
    </source>
</evidence>
<evidence type="ECO:0000313" key="3">
    <source>
        <dbReference type="Proteomes" id="UP001189122"/>
    </source>
</evidence>
<name>A0A7I8JQ92_SPIIN</name>
<dbReference type="AlphaFoldDB" id="A0A7I8JQ92"/>
<organism evidence="2">
    <name type="scientific">Spirodela intermedia</name>
    <name type="common">Intermediate duckweed</name>
    <dbReference type="NCBI Taxonomy" id="51605"/>
    <lineage>
        <taxon>Eukaryota</taxon>
        <taxon>Viridiplantae</taxon>
        <taxon>Streptophyta</taxon>
        <taxon>Embryophyta</taxon>
        <taxon>Tracheophyta</taxon>
        <taxon>Spermatophyta</taxon>
        <taxon>Magnoliopsida</taxon>
        <taxon>Liliopsida</taxon>
        <taxon>Araceae</taxon>
        <taxon>Lemnoideae</taxon>
        <taxon>Spirodela</taxon>
    </lineage>
</organism>
<gene>
    <name evidence="2" type="ORF">SI7747_15018010</name>
</gene>